<dbReference type="GO" id="GO:0072670">
    <property type="term" value="P:mitochondrial tRNA threonylcarbamoyladenosine modification"/>
    <property type="evidence" value="ECO:0007669"/>
    <property type="project" value="TreeGrafter"/>
</dbReference>
<accession>A0AAJ0BKC9</accession>
<dbReference type="EMBL" id="MU839830">
    <property type="protein sequence ID" value="KAK1757491.1"/>
    <property type="molecule type" value="Genomic_DNA"/>
</dbReference>
<keyword evidence="2" id="KW-0808">Transferase</keyword>
<evidence type="ECO:0000256" key="4">
    <source>
        <dbReference type="ARBA" id="ARBA00022723"/>
    </source>
</evidence>
<keyword evidence="8" id="KW-0812">Transmembrane</keyword>
<feature type="compositionally biased region" description="Basic and acidic residues" evidence="7">
    <location>
        <begin position="151"/>
        <end position="164"/>
    </location>
</feature>
<evidence type="ECO:0000256" key="1">
    <source>
        <dbReference type="ARBA" id="ARBA00012156"/>
    </source>
</evidence>
<feature type="region of interest" description="Disordered" evidence="7">
    <location>
        <begin position="1212"/>
        <end position="1235"/>
    </location>
</feature>
<keyword evidence="3" id="KW-0819">tRNA processing</keyword>
<feature type="compositionally biased region" description="Basic and acidic residues" evidence="7">
    <location>
        <begin position="326"/>
        <end position="336"/>
    </location>
</feature>
<feature type="transmembrane region" description="Helical" evidence="8">
    <location>
        <begin position="525"/>
        <end position="548"/>
    </location>
</feature>
<evidence type="ECO:0000256" key="8">
    <source>
        <dbReference type="SAM" id="Phobius"/>
    </source>
</evidence>
<organism evidence="10 11">
    <name type="scientific">Echria macrotheca</name>
    <dbReference type="NCBI Taxonomy" id="438768"/>
    <lineage>
        <taxon>Eukaryota</taxon>
        <taxon>Fungi</taxon>
        <taxon>Dikarya</taxon>
        <taxon>Ascomycota</taxon>
        <taxon>Pezizomycotina</taxon>
        <taxon>Sordariomycetes</taxon>
        <taxon>Sordariomycetidae</taxon>
        <taxon>Sordariales</taxon>
        <taxon>Schizotheciaceae</taxon>
        <taxon>Echria</taxon>
    </lineage>
</organism>
<dbReference type="PANTHER" id="PTHR11735:SF6">
    <property type="entry name" value="TRNA N6-ADENOSINE THREONYLCARBAMOYLTRANSFERASE, MITOCHONDRIAL"/>
    <property type="match status" value="1"/>
</dbReference>
<dbReference type="PROSITE" id="PS01016">
    <property type="entry name" value="GLYCOPROTEASE"/>
    <property type="match status" value="1"/>
</dbReference>
<feature type="region of interest" description="Disordered" evidence="7">
    <location>
        <begin position="306"/>
        <end position="442"/>
    </location>
</feature>
<feature type="compositionally biased region" description="Acidic residues" evidence="7">
    <location>
        <begin position="21"/>
        <end position="30"/>
    </location>
</feature>
<feature type="region of interest" description="Disordered" evidence="7">
    <location>
        <begin position="206"/>
        <end position="281"/>
    </location>
</feature>
<dbReference type="EC" id="2.3.1.234" evidence="1"/>
<gene>
    <name evidence="10" type="ORF">QBC47DRAFT_421448</name>
</gene>
<dbReference type="GO" id="GO:0046872">
    <property type="term" value="F:metal ion binding"/>
    <property type="evidence" value="ECO:0007669"/>
    <property type="project" value="UniProtKB-KW"/>
</dbReference>
<protein>
    <recommendedName>
        <fullName evidence="1">N(6)-L-threonylcarbamoyladenine synthase</fullName>
        <ecNumber evidence="1">2.3.1.234</ecNumber>
    </recommendedName>
</protein>
<keyword evidence="8" id="KW-0472">Membrane</keyword>
<feature type="compositionally biased region" description="Low complexity" evidence="7">
    <location>
        <begin position="644"/>
        <end position="675"/>
    </location>
</feature>
<feature type="compositionally biased region" description="Polar residues" evidence="7">
    <location>
        <begin position="306"/>
        <end position="325"/>
    </location>
</feature>
<proteinExistence type="predicted"/>
<keyword evidence="8" id="KW-1133">Transmembrane helix</keyword>
<keyword evidence="11" id="KW-1185">Reference proteome</keyword>
<comment type="catalytic activity">
    <reaction evidence="6">
        <text>L-threonylcarbamoyladenylate + adenosine(37) in tRNA = N(6)-L-threonylcarbamoyladenosine(37) in tRNA + AMP + H(+)</text>
        <dbReference type="Rhea" id="RHEA:37059"/>
        <dbReference type="Rhea" id="RHEA-COMP:10162"/>
        <dbReference type="Rhea" id="RHEA-COMP:10163"/>
        <dbReference type="ChEBI" id="CHEBI:15378"/>
        <dbReference type="ChEBI" id="CHEBI:73682"/>
        <dbReference type="ChEBI" id="CHEBI:74411"/>
        <dbReference type="ChEBI" id="CHEBI:74418"/>
        <dbReference type="ChEBI" id="CHEBI:456215"/>
        <dbReference type="EC" id="2.3.1.234"/>
    </reaction>
</comment>
<comment type="caution">
    <text evidence="10">The sequence shown here is derived from an EMBL/GenBank/DDBJ whole genome shotgun (WGS) entry which is preliminary data.</text>
</comment>
<keyword evidence="4" id="KW-0479">Metal-binding</keyword>
<evidence type="ECO:0000256" key="2">
    <source>
        <dbReference type="ARBA" id="ARBA00022679"/>
    </source>
</evidence>
<sequence>MSNSGTPRGGLARPPANAREEWEDWTDEEPLTPMNARDGPLINTPQPSRPALKRLSASASAAGKPSRLKSRARQQAFNARAGIKVITDMAQLRQGQHIAHQMKAGADNRQSRTGKFVDAAALIALEGGAAKDSSNPLPSWLKKKPTQAKGKAAERLGVEEPSRDDISPVVGPIMIGFEMPKDSSVIISPQTAVVETPVGFSRYFGKPPKLPSPKAPVSAWSPDSEDGSSSRRPNMAEGIGGGSGQRSTKATTAFATEDEDDMSTPVTLFEEDGSPLATRQKSLKQTVLQRTMTVVSTRSQGWWDQVTTPFTRTPDTPQAPDQQDNWWKDVDSKQPRAESGFAKTQTPRIVIQEANTPSPTPSPEPTGMSFRERMEARNNRADRERDLKQSSELPPPYSPPSSKKLNPRYRAVFPPDHPRSSMYPQPPSPGPGAIGLRNVPLTPPPVATYEHDPRLPDRPLGSFLPGDQLPAMGRGSAQRVERQRRRHEKEDAVAWKAGRLWHGRSCLPTCCVGRPGPEGRKRRRVCLGLCIAMLILVALAVTLPLVLLRGNAPAPVSSIFLNLTDFPPMPTGVLTVAGTDADTTSNCVTPATMWSCALPKEQAGQAAPYDGSKPSFILQIQFDNSTNRGWDTPQGVPPIPSPVSPSSTPISPSSTPVSSPTTSASRSAQTSSSSSVRRRGRGGSVGASLETRQTSGFKPDPAPPDFQEMFFLGNTTDGVVSSDKAGEPTPFYISILQSVDDSVGPTVLSRQVQTSPRQLSARNISLILPPPSLNPDGTGAPAVLLPFPRQQPVRLYDRGLPTERFAFYTYFDKTTYLKSVTPPTDGQPTAVPADENGGARETEANFVMTWLSTRYKVEIWTRRANATRLVSDPNRAAGNSTRPGTFPYPITITLDTHGGQPGKKFGFVRSVDERQRIVLDNPKLVANNMNIGGSLVNPQESFNPSFGGMDGGTGGCKRELRRRSRGDSDAFSVPRHPLPNRQLTTLAIETSCDDTCVAVLSAPDSPSSSSPTTLLYNKKITSDNSAYAGIHPKIAILSHTTTLSGLVEQAIHSSLPHPPDFISVTRGPGMPTNLSVGLCTAKGLALAWRVPLVGVHHMQAHALTPRLVHALSPETENGVDFPFLTVLVSGGHTLLVHSKTLTEHEVLASTESLPLGNMLDQVARWILPGDVLAAERSVGYGALLERFAFGDGDGDGDGEKYAWYAPPRTRFDEIQPYDSSSSSSREEGRGGTWKLTPPLADRRAMAYSFTGLNSQVQRIVSSFPDSEGISTDERRHLARATMQVAFEHLASRVIFALEALSRRQDARLSLDPGCARVRGRENHGAAAELVY</sequence>
<reference evidence="10" key="1">
    <citation type="submission" date="2023-06" db="EMBL/GenBank/DDBJ databases">
        <title>Genome-scale phylogeny and comparative genomics of the fungal order Sordariales.</title>
        <authorList>
            <consortium name="Lawrence Berkeley National Laboratory"/>
            <person name="Hensen N."/>
            <person name="Bonometti L."/>
            <person name="Westerberg I."/>
            <person name="Brannstrom I.O."/>
            <person name="Guillou S."/>
            <person name="Cros-Aarteil S."/>
            <person name="Calhoun S."/>
            <person name="Haridas S."/>
            <person name="Kuo A."/>
            <person name="Mondo S."/>
            <person name="Pangilinan J."/>
            <person name="Riley R."/>
            <person name="Labutti K."/>
            <person name="Andreopoulos B."/>
            <person name="Lipzen A."/>
            <person name="Chen C."/>
            <person name="Yanf M."/>
            <person name="Daum C."/>
            <person name="Ng V."/>
            <person name="Clum A."/>
            <person name="Steindorff A."/>
            <person name="Ohm R."/>
            <person name="Martin F."/>
            <person name="Silar P."/>
            <person name="Natvig D."/>
            <person name="Lalanne C."/>
            <person name="Gautier V."/>
            <person name="Ament-Velasquez S.L."/>
            <person name="Kruys A."/>
            <person name="Hutchinson M.I."/>
            <person name="Powell A.J."/>
            <person name="Barry K."/>
            <person name="Miller A.N."/>
            <person name="Grigoriev I.V."/>
            <person name="Debuchy R."/>
            <person name="Gladieux P."/>
            <person name="Thoren M.H."/>
            <person name="Johannesson H."/>
        </authorList>
    </citation>
    <scope>NUCLEOTIDE SEQUENCE</scope>
    <source>
        <strain evidence="10">PSN4</strain>
    </source>
</reference>
<dbReference type="InterPro" id="IPR017861">
    <property type="entry name" value="KAE1/TsaD"/>
</dbReference>
<name>A0AAJ0BKC9_9PEZI</name>
<evidence type="ECO:0000259" key="9">
    <source>
        <dbReference type="Pfam" id="PF00814"/>
    </source>
</evidence>
<feature type="region of interest" description="Disordered" evidence="7">
    <location>
        <begin position="133"/>
        <end position="164"/>
    </location>
</feature>
<feature type="region of interest" description="Disordered" evidence="7">
    <location>
        <begin position="1"/>
        <end position="71"/>
    </location>
</feature>
<feature type="region of interest" description="Disordered" evidence="7">
    <location>
        <begin position="627"/>
        <end position="704"/>
    </location>
</feature>
<dbReference type="GO" id="GO:0061711">
    <property type="term" value="F:tRNA N(6)-L-threonylcarbamoyladenine synthase activity"/>
    <property type="evidence" value="ECO:0007669"/>
    <property type="project" value="UniProtKB-EC"/>
</dbReference>
<evidence type="ECO:0000313" key="10">
    <source>
        <dbReference type="EMBL" id="KAK1757491.1"/>
    </source>
</evidence>
<evidence type="ECO:0000313" key="11">
    <source>
        <dbReference type="Proteomes" id="UP001239445"/>
    </source>
</evidence>
<evidence type="ECO:0000256" key="6">
    <source>
        <dbReference type="ARBA" id="ARBA00048117"/>
    </source>
</evidence>
<feature type="compositionally biased region" description="Basic and acidic residues" evidence="7">
    <location>
        <begin position="370"/>
        <end position="389"/>
    </location>
</feature>
<dbReference type="Gene3D" id="3.30.420.40">
    <property type="match status" value="2"/>
</dbReference>
<dbReference type="GO" id="GO:0005739">
    <property type="term" value="C:mitochondrion"/>
    <property type="evidence" value="ECO:0007669"/>
    <property type="project" value="TreeGrafter"/>
</dbReference>
<evidence type="ECO:0000256" key="5">
    <source>
        <dbReference type="ARBA" id="ARBA00023315"/>
    </source>
</evidence>
<feature type="compositionally biased region" description="Polar residues" evidence="7">
    <location>
        <begin position="245"/>
        <end position="254"/>
    </location>
</feature>
<dbReference type="InterPro" id="IPR043129">
    <property type="entry name" value="ATPase_NBD"/>
</dbReference>
<keyword evidence="5" id="KW-0012">Acyltransferase</keyword>
<dbReference type="InterPro" id="IPR017860">
    <property type="entry name" value="Peptidase_M22_CS"/>
</dbReference>
<dbReference type="Pfam" id="PF00814">
    <property type="entry name" value="TsaD"/>
    <property type="match status" value="1"/>
</dbReference>
<dbReference type="PRINTS" id="PR00789">
    <property type="entry name" value="OSIALOPTASE"/>
</dbReference>
<dbReference type="InterPro" id="IPR000905">
    <property type="entry name" value="Gcp-like_dom"/>
</dbReference>
<feature type="region of interest" description="Disordered" evidence="7">
    <location>
        <begin position="942"/>
        <end position="977"/>
    </location>
</feature>
<dbReference type="PANTHER" id="PTHR11735">
    <property type="entry name" value="TRNA N6-ADENOSINE THREONYLCARBAMOYLTRANSFERASE"/>
    <property type="match status" value="1"/>
</dbReference>
<dbReference type="Proteomes" id="UP001239445">
    <property type="component" value="Unassembled WGS sequence"/>
</dbReference>
<feature type="domain" description="Gcp-like" evidence="9">
    <location>
        <begin position="1021"/>
        <end position="1167"/>
    </location>
</feature>
<dbReference type="SUPFAM" id="SSF53067">
    <property type="entry name" value="Actin-like ATPase domain"/>
    <property type="match status" value="1"/>
</dbReference>
<evidence type="ECO:0000256" key="7">
    <source>
        <dbReference type="SAM" id="MobiDB-lite"/>
    </source>
</evidence>
<evidence type="ECO:0000256" key="3">
    <source>
        <dbReference type="ARBA" id="ARBA00022694"/>
    </source>
</evidence>